<evidence type="ECO:0000313" key="3">
    <source>
        <dbReference type="Proteomes" id="UP000046393"/>
    </source>
</evidence>
<dbReference type="InterPro" id="IPR025271">
    <property type="entry name" value="CCDC28"/>
</dbReference>
<feature type="coiled-coil region" evidence="1">
    <location>
        <begin position="160"/>
        <end position="187"/>
    </location>
</feature>
<accession>A0A0N5AK91</accession>
<name>A0A0N5AK91_9BILA</name>
<reference evidence="4" key="1">
    <citation type="submission" date="2017-02" db="UniProtKB">
        <authorList>
            <consortium name="WormBaseParasite"/>
        </authorList>
    </citation>
    <scope>IDENTIFICATION</scope>
</reference>
<feature type="compositionally biased region" description="Polar residues" evidence="2">
    <location>
        <begin position="19"/>
        <end position="35"/>
    </location>
</feature>
<protein>
    <submittedName>
        <fullName evidence="4">EB1 C-terminal domain-containing protein</fullName>
    </submittedName>
</protein>
<keyword evidence="1" id="KW-0175">Coiled coil</keyword>
<evidence type="ECO:0000313" key="4">
    <source>
        <dbReference type="WBParaSite" id="SMUV_0000490201-mRNA-1"/>
    </source>
</evidence>
<feature type="region of interest" description="Disordered" evidence="2">
    <location>
        <begin position="1"/>
        <end position="40"/>
    </location>
</feature>
<dbReference type="Proteomes" id="UP000046393">
    <property type="component" value="Unplaced"/>
</dbReference>
<keyword evidence="3" id="KW-1185">Reference proteome</keyword>
<dbReference type="AlphaFoldDB" id="A0A0N5AK91"/>
<evidence type="ECO:0000256" key="2">
    <source>
        <dbReference type="SAM" id="MobiDB-lite"/>
    </source>
</evidence>
<organism evidence="3 4">
    <name type="scientific">Syphacia muris</name>
    <dbReference type="NCBI Taxonomy" id="451379"/>
    <lineage>
        <taxon>Eukaryota</taxon>
        <taxon>Metazoa</taxon>
        <taxon>Ecdysozoa</taxon>
        <taxon>Nematoda</taxon>
        <taxon>Chromadorea</taxon>
        <taxon>Rhabditida</taxon>
        <taxon>Spirurina</taxon>
        <taxon>Oxyuridomorpha</taxon>
        <taxon>Oxyuroidea</taxon>
        <taxon>Oxyuridae</taxon>
        <taxon>Syphacia</taxon>
    </lineage>
</organism>
<dbReference type="Pfam" id="PF13270">
    <property type="entry name" value="CCDC28"/>
    <property type="match status" value="1"/>
</dbReference>
<sequence length="216" mass="24066">MHRLTKLSASLLGKKSDSEVPSASNTPTTPISNSDSKNEYENVVPSGSLVFSTPKSSVTIKKSASQRPTSLIIPDVNECIVGDKKTDEEWFETAALPSASRNDNTSPIWDRLKSSDQDSTLSPIIHSESAAEIEVMEQSLISLLDEFRSGQMKACKYFLSEDRLERMRNARKEMEELSAAHVKLHRTQISGSSKPDEINDGYDDLFKKLDTFYESL</sequence>
<proteinExistence type="predicted"/>
<dbReference type="WBParaSite" id="SMUV_0000490201-mRNA-1">
    <property type="protein sequence ID" value="SMUV_0000490201-mRNA-1"/>
    <property type="gene ID" value="SMUV_0000490201"/>
</dbReference>
<evidence type="ECO:0000256" key="1">
    <source>
        <dbReference type="SAM" id="Coils"/>
    </source>
</evidence>